<dbReference type="AlphaFoldDB" id="A0A1G9TDG3"/>
<dbReference type="CDD" id="cd01166">
    <property type="entry name" value="KdgK"/>
    <property type="match status" value="1"/>
</dbReference>
<organism evidence="7 8">
    <name type="scientific">Fictibacillus solisalsi</name>
    <dbReference type="NCBI Taxonomy" id="459525"/>
    <lineage>
        <taxon>Bacteria</taxon>
        <taxon>Bacillati</taxon>
        <taxon>Bacillota</taxon>
        <taxon>Bacilli</taxon>
        <taxon>Bacillales</taxon>
        <taxon>Fictibacillaceae</taxon>
        <taxon>Fictibacillus</taxon>
    </lineage>
</organism>
<gene>
    <name evidence="7" type="ORF">SAMN04488137_0227</name>
</gene>
<dbReference type="Pfam" id="PF00294">
    <property type="entry name" value="PfkB"/>
    <property type="match status" value="1"/>
</dbReference>
<dbReference type="STRING" id="459525.SAMN04488137_0227"/>
<dbReference type="PANTHER" id="PTHR43085">
    <property type="entry name" value="HEXOKINASE FAMILY MEMBER"/>
    <property type="match status" value="1"/>
</dbReference>
<keyword evidence="4 7" id="KW-0418">Kinase</keyword>
<name>A0A1G9TDG3_9BACL</name>
<evidence type="ECO:0000313" key="8">
    <source>
        <dbReference type="Proteomes" id="UP000199544"/>
    </source>
</evidence>
<accession>A0A1G9TDG3</accession>
<sequence length="317" mass="34253">MDVISIGEAMVLFTPETSGPMRYARDYTSRIAGAEINTLIGLAKLGHETGWISRVGMDEFGAMLKNAVRGEGVDVSEVAADDEAPTGIFFKENVYGDHVRVHYYRKHSAASFLNPESINEAYLSKGKVLYITGITPALSDSCSKAVFQAIEIAKKHKLTIVFDPNIRYKLWTEEKARNTILQIAGHSDIVFPGTSEGEFLFGTSHPEEIADALHELGPDTIVVKKGEEGAYYSCLSKKEQGHVGGFRVKQVIDPVGAGDGFAAGVVSGLLDGFALKESVTRGCAIGAMVTMVNGDIEGLPDRKTLELFLSSKSDVSR</sequence>
<evidence type="ECO:0000256" key="5">
    <source>
        <dbReference type="ARBA" id="ARBA00022840"/>
    </source>
</evidence>
<protein>
    <submittedName>
        <fullName evidence="7">2-dehydro-3-deoxygluconokinase</fullName>
    </submittedName>
</protein>
<comment type="similarity">
    <text evidence="1">Belongs to the carbohydrate kinase PfkB family.</text>
</comment>
<evidence type="ECO:0000313" key="7">
    <source>
        <dbReference type="EMBL" id="SDM45759.1"/>
    </source>
</evidence>
<dbReference type="GO" id="GO:0016301">
    <property type="term" value="F:kinase activity"/>
    <property type="evidence" value="ECO:0007669"/>
    <property type="project" value="UniProtKB-KW"/>
</dbReference>
<feature type="domain" description="Carbohydrate kinase PfkB" evidence="6">
    <location>
        <begin position="2"/>
        <end position="301"/>
    </location>
</feature>
<dbReference type="SUPFAM" id="SSF53613">
    <property type="entry name" value="Ribokinase-like"/>
    <property type="match status" value="1"/>
</dbReference>
<dbReference type="InterPro" id="IPR002173">
    <property type="entry name" value="Carboh/pur_kinase_PfkB_CS"/>
</dbReference>
<dbReference type="PANTHER" id="PTHR43085:SF1">
    <property type="entry name" value="PSEUDOURIDINE KINASE-RELATED"/>
    <property type="match status" value="1"/>
</dbReference>
<dbReference type="GO" id="GO:0005524">
    <property type="term" value="F:ATP binding"/>
    <property type="evidence" value="ECO:0007669"/>
    <property type="project" value="UniProtKB-KW"/>
</dbReference>
<keyword evidence="2" id="KW-0808">Transferase</keyword>
<keyword evidence="3" id="KW-0547">Nucleotide-binding</keyword>
<dbReference type="Proteomes" id="UP000199544">
    <property type="component" value="Unassembled WGS sequence"/>
</dbReference>
<keyword evidence="8" id="KW-1185">Reference proteome</keyword>
<evidence type="ECO:0000256" key="1">
    <source>
        <dbReference type="ARBA" id="ARBA00010688"/>
    </source>
</evidence>
<proteinExistence type="inferred from homology"/>
<keyword evidence="5" id="KW-0067">ATP-binding</keyword>
<evidence type="ECO:0000256" key="4">
    <source>
        <dbReference type="ARBA" id="ARBA00022777"/>
    </source>
</evidence>
<dbReference type="RefSeq" id="WP_090231917.1">
    <property type="nucleotide sequence ID" value="NZ_FNHW01000001.1"/>
</dbReference>
<dbReference type="Gene3D" id="3.40.1190.20">
    <property type="match status" value="1"/>
</dbReference>
<evidence type="ECO:0000259" key="6">
    <source>
        <dbReference type="Pfam" id="PF00294"/>
    </source>
</evidence>
<dbReference type="OrthoDB" id="9813569at2"/>
<evidence type="ECO:0000256" key="3">
    <source>
        <dbReference type="ARBA" id="ARBA00022741"/>
    </source>
</evidence>
<reference evidence="8" key="1">
    <citation type="submission" date="2016-10" db="EMBL/GenBank/DDBJ databases">
        <authorList>
            <person name="Varghese N."/>
            <person name="Submissions S."/>
        </authorList>
    </citation>
    <scope>NUCLEOTIDE SEQUENCE [LARGE SCALE GENOMIC DNA]</scope>
    <source>
        <strain evidence="8">CGMCC 1.6854</strain>
    </source>
</reference>
<dbReference type="PROSITE" id="PS00584">
    <property type="entry name" value="PFKB_KINASES_2"/>
    <property type="match status" value="1"/>
</dbReference>
<dbReference type="InterPro" id="IPR029056">
    <property type="entry name" value="Ribokinase-like"/>
</dbReference>
<dbReference type="InterPro" id="IPR011611">
    <property type="entry name" value="PfkB_dom"/>
</dbReference>
<evidence type="ECO:0000256" key="2">
    <source>
        <dbReference type="ARBA" id="ARBA00022679"/>
    </source>
</evidence>
<dbReference type="InterPro" id="IPR050306">
    <property type="entry name" value="PfkB_Carbo_kinase"/>
</dbReference>
<dbReference type="EMBL" id="FNHW01000001">
    <property type="protein sequence ID" value="SDM45759.1"/>
    <property type="molecule type" value="Genomic_DNA"/>
</dbReference>